<reference evidence="2 3" key="1">
    <citation type="submission" date="2019-01" db="EMBL/GenBank/DDBJ databases">
        <title>A draft genome assembly of the solar-powered sea slug Elysia chlorotica.</title>
        <authorList>
            <person name="Cai H."/>
            <person name="Li Q."/>
            <person name="Fang X."/>
            <person name="Li J."/>
            <person name="Curtis N.E."/>
            <person name="Altenburger A."/>
            <person name="Shibata T."/>
            <person name="Feng M."/>
            <person name="Maeda T."/>
            <person name="Schwartz J.A."/>
            <person name="Shigenobu S."/>
            <person name="Lundholm N."/>
            <person name="Nishiyama T."/>
            <person name="Yang H."/>
            <person name="Hasebe M."/>
            <person name="Li S."/>
            <person name="Pierce S.K."/>
            <person name="Wang J."/>
        </authorList>
    </citation>
    <scope>NUCLEOTIDE SEQUENCE [LARGE SCALE GENOMIC DNA]</scope>
    <source>
        <strain evidence="2">EC2010</strain>
        <tissue evidence="2">Whole organism of an adult</tissue>
    </source>
</reference>
<keyword evidence="1" id="KW-1133">Transmembrane helix</keyword>
<sequence length="186" mass="21783">HYIWKIVLLSATVSCIIFCTGWVFLNSYYYSAHKTINWFMIVVGSLVVTTFLIEPILFLSCAIMSKYLWRKHFMIGDCEKRFLSVSKEFEYKQWMVDAKLVLPHRTSFCHRQAAPESVSMFYLHHMIHKALEHVIEKASATFQNAVYWLILYIICALILVNLQSDTYNCNSQKNYLMDALSMPVVD</sequence>
<feature type="transmembrane region" description="Helical" evidence="1">
    <location>
        <begin position="145"/>
        <end position="162"/>
    </location>
</feature>
<dbReference type="Proteomes" id="UP000271974">
    <property type="component" value="Unassembled WGS sequence"/>
</dbReference>
<keyword evidence="3" id="KW-1185">Reference proteome</keyword>
<evidence type="ECO:0000256" key="1">
    <source>
        <dbReference type="SAM" id="Phobius"/>
    </source>
</evidence>
<dbReference type="AlphaFoldDB" id="A0A3S1A0P3"/>
<keyword evidence="1" id="KW-0812">Transmembrane</keyword>
<feature type="non-terminal residue" evidence="2">
    <location>
        <position position="1"/>
    </location>
</feature>
<comment type="caution">
    <text evidence="2">The sequence shown here is derived from an EMBL/GenBank/DDBJ whole genome shotgun (WGS) entry which is preliminary data.</text>
</comment>
<protein>
    <submittedName>
        <fullName evidence="2">Uncharacterized protein</fullName>
    </submittedName>
</protein>
<keyword evidence="1" id="KW-0472">Membrane</keyword>
<feature type="transmembrane region" description="Helical" evidence="1">
    <location>
        <begin position="36"/>
        <end position="64"/>
    </location>
</feature>
<proteinExistence type="predicted"/>
<feature type="transmembrane region" description="Helical" evidence="1">
    <location>
        <begin position="7"/>
        <end position="30"/>
    </location>
</feature>
<feature type="non-terminal residue" evidence="2">
    <location>
        <position position="186"/>
    </location>
</feature>
<evidence type="ECO:0000313" key="2">
    <source>
        <dbReference type="EMBL" id="RUS87710.1"/>
    </source>
</evidence>
<dbReference type="OrthoDB" id="6205489at2759"/>
<organism evidence="2 3">
    <name type="scientific">Elysia chlorotica</name>
    <name type="common">Eastern emerald elysia</name>
    <name type="synonym">Sea slug</name>
    <dbReference type="NCBI Taxonomy" id="188477"/>
    <lineage>
        <taxon>Eukaryota</taxon>
        <taxon>Metazoa</taxon>
        <taxon>Spiralia</taxon>
        <taxon>Lophotrochozoa</taxon>
        <taxon>Mollusca</taxon>
        <taxon>Gastropoda</taxon>
        <taxon>Heterobranchia</taxon>
        <taxon>Euthyneura</taxon>
        <taxon>Panpulmonata</taxon>
        <taxon>Sacoglossa</taxon>
        <taxon>Placobranchoidea</taxon>
        <taxon>Plakobranchidae</taxon>
        <taxon>Elysia</taxon>
    </lineage>
</organism>
<name>A0A3S1A0P3_ELYCH</name>
<dbReference type="EMBL" id="RQTK01000103">
    <property type="protein sequence ID" value="RUS87710.1"/>
    <property type="molecule type" value="Genomic_DNA"/>
</dbReference>
<accession>A0A3S1A0P3</accession>
<evidence type="ECO:0000313" key="3">
    <source>
        <dbReference type="Proteomes" id="UP000271974"/>
    </source>
</evidence>
<gene>
    <name evidence="2" type="ORF">EGW08_004551</name>
</gene>